<organism evidence="1 2">
    <name type="scientific">Mycolicibacterium litorale</name>
    <dbReference type="NCBI Taxonomy" id="758802"/>
    <lineage>
        <taxon>Bacteria</taxon>
        <taxon>Bacillati</taxon>
        <taxon>Actinomycetota</taxon>
        <taxon>Actinomycetes</taxon>
        <taxon>Mycobacteriales</taxon>
        <taxon>Mycobacteriaceae</taxon>
        <taxon>Mycolicibacterium</taxon>
    </lineage>
</organism>
<reference evidence="1 2" key="1">
    <citation type="journal article" date="2019" name="Emerg. Microbes Infect.">
        <title>Comprehensive subspecies identification of 175 nontuberculous mycobacteria species based on 7547 genomic profiles.</title>
        <authorList>
            <person name="Matsumoto Y."/>
            <person name="Kinjo T."/>
            <person name="Motooka D."/>
            <person name="Nabeya D."/>
            <person name="Jung N."/>
            <person name="Uechi K."/>
            <person name="Horii T."/>
            <person name="Iida T."/>
            <person name="Fujita J."/>
            <person name="Nakamura S."/>
        </authorList>
    </citation>
    <scope>NUCLEOTIDE SEQUENCE [LARGE SCALE GENOMIC DNA]</scope>
    <source>
        <strain evidence="1 2">JCM 17423</strain>
    </source>
</reference>
<evidence type="ECO:0008006" key="3">
    <source>
        <dbReference type="Google" id="ProtNLM"/>
    </source>
</evidence>
<sequence>MHAIVVGAGPTGLFCAIALARRGHRVTVVDRDPGPPPSGPWQRRGVMQFEHAHTFRAPVIDALRAEMPDAVDALTASGAQIAAGPTGHTVALLCRRSTFERALSGMAARQAGVTRVVGTVERPYRPGSRVHGVVTGGRVLTGDVVIDASGRAARYLRGLRPETEGGDCGAVYATRQYRLHPGAEPGPVNSPIGLQLSMSGYAAIAFVHDGGTFSVTFTHDGTDTRLRRLREDVVFEAAVRAIPRLSDWIEPGRSHPLTPVLPGGRLYNSYRTQLGPGGTPLLPGLISVGDAVCTTTPLAGRGVTLALMQARALLHMLDEYADLDIDIDIDIAIDTVTARFDAWCERHVRPWFDDHRYADGERVRRWGGEQVDATRRLPSDLIVAAAEADPSLRPLVEPYATMAALPDSLAPAEARARAIFAAGWRPAVPPGPTREGLAEICDAHTFGLTGAVSRSPAAV</sequence>
<dbReference type="RefSeq" id="WP_134051594.1">
    <property type="nucleotide sequence ID" value="NZ_AP022586.1"/>
</dbReference>
<dbReference type="AlphaFoldDB" id="A0AAD1IQP5"/>
<protein>
    <recommendedName>
        <fullName evidence="3">FAD-dependent oxidoreductase</fullName>
    </recommendedName>
</protein>
<gene>
    <name evidence="1" type="ORF">MLIT_15850</name>
</gene>
<dbReference type="PANTHER" id="PTHR42685">
    <property type="entry name" value="GERANYLGERANYL DIPHOSPHATE REDUCTASE"/>
    <property type="match status" value="1"/>
</dbReference>
<keyword evidence="2" id="KW-1185">Reference proteome</keyword>
<dbReference type="Pfam" id="PF12831">
    <property type="entry name" value="FAD_oxidored"/>
    <property type="match status" value="1"/>
</dbReference>
<dbReference type="InterPro" id="IPR050407">
    <property type="entry name" value="Geranylgeranyl_reductase"/>
</dbReference>
<evidence type="ECO:0000313" key="2">
    <source>
        <dbReference type="Proteomes" id="UP000466607"/>
    </source>
</evidence>
<dbReference type="PRINTS" id="PR00420">
    <property type="entry name" value="RNGMNOXGNASE"/>
</dbReference>
<dbReference type="Gene3D" id="3.50.50.60">
    <property type="entry name" value="FAD/NAD(P)-binding domain"/>
    <property type="match status" value="1"/>
</dbReference>
<dbReference type="SUPFAM" id="SSF51905">
    <property type="entry name" value="FAD/NAD(P)-binding domain"/>
    <property type="match status" value="1"/>
</dbReference>
<proteinExistence type="predicted"/>
<dbReference type="PANTHER" id="PTHR42685:SF22">
    <property type="entry name" value="CONDITIONED MEDIUM FACTOR RECEPTOR 1"/>
    <property type="match status" value="1"/>
</dbReference>
<accession>A0AAD1IQP5</accession>
<evidence type="ECO:0000313" key="1">
    <source>
        <dbReference type="EMBL" id="BBY15993.1"/>
    </source>
</evidence>
<dbReference type="Proteomes" id="UP000466607">
    <property type="component" value="Chromosome"/>
</dbReference>
<dbReference type="EMBL" id="AP022586">
    <property type="protein sequence ID" value="BBY15993.1"/>
    <property type="molecule type" value="Genomic_DNA"/>
</dbReference>
<name>A0AAD1IQP5_9MYCO</name>
<dbReference type="InterPro" id="IPR036188">
    <property type="entry name" value="FAD/NAD-bd_sf"/>
</dbReference>